<gene>
    <name evidence="2" type="ORF">UFOVP181_468</name>
    <name evidence="1" type="ORF">UFOVP57_173</name>
</gene>
<accession>A0A6J5KT25</accession>
<evidence type="ECO:0000313" key="1">
    <source>
        <dbReference type="EMBL" id="CAB4125624.1"/>
    </source>
</evidence>
<reference evidence="1" key="1">
    <citation type="submission" date="2020-04" db="EMBL/GenBank/DDBJ databases">
        <authorList>
            <person name="Chiriac C."/>
            <person name="Salcher M."/>
            <person name="Ghai R."/>
            <person name="Kavagutti S V."/>
        </authorList>
    </citation>
    <scope>NUCLEOTIDE SEQUENCE</scope>
</reference>
<organism evidence="1">
    <name type="scientific">uncultured Caudovirales phage</name>
    <dbReference type="NCBI Taxonomy" id="2100421"/>
    <lineage>
        <taxon>Viruses</taxon>
        <taxon>Duplodnaviria</taxon>
        <taxon>Heunggongvirae</taxon>
        <taxon>Uroviricota</taxon>
        <taxon>Caudoviricetes</taxon>
        <taxon>Peduoviridae</taxon>
        <taxon>Maltschvirus</taxon>
        <taxon>Maltschvirus maltsch</taxon>
    </lineage>
</organism>
<proteinExistence type="predicted"/>
<protein>
    <submittedName>
        <fullName evidence="1">Uncharacterized protein</fullName>
    </submittedName>
</protein>
<dbReference type="EMBL" id="LR798231">
    <property type="protein sequence ID" value="CAB5209415.1"/>
    <property type="molecule type" value="Genomic_DNA"/>
</dbReference>
<evidence type="ECO:0000313" key="2">
    <source>
        <dbReference type="EMBL" id="CAB5209415.1"/>
    </source>
</evidence>
<sequence>MMIQVLLTLEQASLVSTAIQAEIRKGAGTFLSYDDVIALGVVKEAIDSQVESRLLAVEAAG</sequence>
<dbReference type="EMBL" id="LR796187">
    <property type="protein sequence ID" value="CAB4125624.1"/>
    <property type="molecule type" value="Genomic_DNA"/>
</dbReference>
<name>A0A6J5KT25_9CAUD</name>